<dbReference type="GO" id="GO:0004674">
    <property type="term" value="F:protein serine/threonine kinase activity"/>
    <property type="evidence" value="ECO:0007669"/>
    <property type="project" value="UniProtKB-EC"/>
</dbReference>
<keyword evidence="3 6" id="KW-0418">Kinase</keyword>
<name>A0ABV2LSF7_9FLAO</name>
<feature type="domain" description="HipA-like C-terminal" evidence="4">
    <location>
        <begin position="166"/>
        <end position="388"/>
    </location>
</feature>
<proteinExistence type="inferred from homology"/>
<evidence type="ECO:0000256" key="1">
    <source>
        <dbReference type="ARBA" id="ARBA00010164"/>
    </source>
</evidence>
<dbReference type="Pfam" id="PF07804">
    <property type="entry name" value="HipA_C"/>
    <property type="match status" value="1"/>
</dbReference>
<dbReference type="InterPro" id="IPR012893">
    <property type="entry name" value="HipA-like_C"/>
</dbReference>
<evidence type="ECO:0000313" key="6">
    <source>
        <dbReference type="EMBL" id="MET3731511.1"/>
    </source>
</evidence>
<dbReference type="PANTHER" id="PTHR37419:SF8">
    <property type="entry name" value="TOXIN YJJJ"/>
    <property type="match status" value="1"/>
</dbReference>
<dbReference type="Gene3D" id="1.10.1070.20">
    <property type="match status" value="1"/>
</dbReference>
<organism evidence="6 7">
    <name type="scientific">Moheibacter stercoris</name>
    <dbReference type="NCBI Taxonomy" id="1628251"/>
    <lineage>
        <taxon>Bacteria</taxon>
        <taxon>Pseudomonadati</taxon>
        <taxon>Bacteroidota</taxon>
        <taxon>Flavobacteriia</taxon>
        <taxon>Flavobacteriales</taxon>
        <taxon>Weeksellaceae</taxon>
        <taxon>Moheibacter</taxon>
    </lineage>
</organism>
<dbReference type="PANTHER" id="PTHR37419">
    <property type="entry name" value="SERINE/THREONINE-PROTEIN KINASE TOXIN HIPA"/>
    <property type="match status" value="1"/>
</dbReference>
<evidence type="ECO:0000259" key="4">
    <source>
        <dbReference type="Pfam" id="PF07804"/>
    </source>
</evidence>
<accession>A0ABV2LSF7</accession>
<reference evidence="6 7" key="1">
    <citation type="submission" date="2024-06" db="EMBL/GenBank/DDBJ databases">
        <title>Genomic Encyclopedia of Type Strains, Phase IV (KMG-IV): sequencing the most valuable type-strain genomes for metagenomic binning, comparative biology and taxonomic classification.</title>
        <authorList>
            <person name="Goeker M."/>
        </authorList>
    </citation>
    <scope>NUCLEOTIDE SEQUENCE [LARGE SCALE GENOMIC DNA]</scope>
    <source>
        <strain evidence="6 7">DSM 29388</strain>
    </source>
</reference>
<keyword evidence="7" id="KW-1185">Reference proteome</keyword>
<evidence type="ECO:0000256" key="2">
    <source>
        <dbReference type="ARBA" id="ARBA00022679"/>
    </source>
</evidence>
<evidence type="ECO:0000256" key="3">
    <source>
        <dbReference type="ARBA" id="ARBA00022777"/>
    </source>
</evidence>
<dbReference type="Proteomes" id="UP001549146">
    <property type="component" value="Unassembled WGS sequence"/>
</dbReference>
<sequence length="433" mass="49415">MKSIGVFFENQEIGKLGFDEATENSIFQYNPKFLENGNFKSIFPFVLKKTPTSQIFNQFKGETFKSLPPMFADSLPDIFGNMVFKEWMKANNKKNVSPIEQLAYVGVRGMGAIEYKPSNLVDNDFTSDVNIEEMAEFSKRILDVRAELSSDGLSHQSLLNMFRIGTSAGGARPKILVSEHKITGKLFPGDLNYSNEYYHYLIKLSIEESYSPEIIEYCYYKLATSLGIRMQPSKLIDRKHFCTERFDRVDGEKVHILTASGITGWDFKNPQYSSYENLFKLCNELVLPHAQIEELFKRMVLNVVFLNTDDHLKNTSFVYDNSTDRWNLSPAYDITFALNPLLNVRNVNRALSINGKRNDIIIQDLLQLASDFSVKNAKNIIDNTINAFDTLKIEMENNKVPTRVLNSLSDLIAENIKEISIKGKNKNSSKSND</sequence>
<keyword evidence="2 6" id="KW-0808">Transferase</keyword>
<dbReference type="InterPro" id="IPR052028">
    <property type="entry name" value="HipA_Ser/Thr_kinase"/>
</dbReference>
<protein>
    <submittedName>
        <fullName evidence="6">Serine/threonine-protein kinase HipA</fullName>
        <ecNumber evidence="6">2.7.11.1</ecNumber>
    </submittedName>
</protein>
<dbReference type="RefSeq" id="WP_354507841.1">
    <property type="nucleotide sequence ID" value="NZ_JBEPMO010000004.1"/>
</dbReference>
<evidence type="ECO:0000259" key="5">
    <source>
        <dbReference type="Pfam" id="PF13657"/>
    </source>
</evidence>
<dbReference type="Pfam" id="PF13657">
    <property type="entry name" value="Couple_hipA"/>
    <property type="match status" value="1"/>
</dbReference>
<dbReference type="EC" id="2.7.11.1" evidence="6"/>
<comment type="similarity">
    <text evidence="1">Belongs to the HipA Ser/Thr kinase family.</text>
</comment>
<dbReference type="InterPro" id="IPR017508">
    <property type="entry name" value="HipA_N1"/>
</dbReference>
<feature type="domain" description="HipA N-terminal subdomain 1" evidence="5">
    <location>
        <begin position="6"/>
        <end position="115"/>
    </location>
</feature>
<dbReference type="EMBL" id="JBEPMO010000004">
    <property type="protein sequence ID" value="MET3731511.1"/>
    <property type="molecule type" value="Genomic_DNA"/>
</dbReference>
<gene>
    <name evidence="6" type="ORF">ABID46_001080</name>
</gene>
<evidence type="ECO:0000313" key="7">
    <source>
        <dbReference type="Proteomes" id="UP001549146"/>
    </source>
</evidence>
<comment type="caution">
    <text evidence="6">The sequence shown here is derived from an EMBL/GenBank/DDBJ whole genome shotgun (WGS) entry which is preliminary data.</text>
</comment>